<dbReference type="EMBL" id="DWZA01000100">
    <property type="protein sequence ID" value="HJA72186.1"/>
    <property type="molecule type" value="Genomic_DNA"/>
</dbReference>
<comment type="caution">
    <text evidence="1">The sequence shown here is derived from an EMBL/GenBank/DDBJ whole genome shotgun (WGS) entry which is preliminary data.</text>
</comment>
<sequence>MSFKIYTYADPYRIHETDFWDEIKHYPHLCASRTLVRGLMSVLPDEEILTLFCPLDSIVKDRIFADWSNNISRRIQQYSELGRQYKILHEERNADWNISDLRYEAINHNKNSMLDSLRLFIELGINADTLDTSRLNFEHRLFAYLLKFAERSDLFALPKLPAKHDLHKYFCDQAEAEKKEKADNLNARNPRPDEKEYKKELAPFERMIEKMRFWDGDHVVIHGVHQFTPLQLRLLTYLDKLGIEVIFLYNYLPQYKEIYSSWNYIYQQFDAPIHHDTKITTYHPDMQFKRAGVSIAENMALLCEDNISRNDPRIIRNYQDYKDERVVGFENISEYAGYVSDLFAEAEAEIRENTEVESQGQPQMKQRSTSEVLAKMEDVIYTANKDVDELLQVYHPEYARNRHFLAYPIGQFFVALYGLWNVETGEIDIDYGQLRACVNSGILTGFNTPRLLKTLMNVEPLFLHVDKFSTLDELFQKYIKEYAQVTGAGTVATSPAYPFRALTLYSTYKVPQKDIEELHTALRQINSIAKDLFGTATADEQFQFGNHFRRLRDFVDSRQTELANEEEKDLIGRLLDRLDNVQKQLAYEDRAGTLDDLRAGLYFFLKQKEEPVPDWFVRNFEQIDGDVLMSRRQTGPGKRKRVYHFACVSDKDMNQTVDELLPWPLSEMFIERAYNPKELPFQVYYAALGERSNFLRYALFYGLYFSQCDTKISFVRRYGDNATDYYELLRLIGLKEEDSSIHRVSNDPYSHTTVRAQKVTGFKYDREQMAAMFLCPYRYLLDYVLNKAPVLSGSFLMQRFFVNVLIENTWRTMQGKEQKDMAARLTQIVTSESSKIERYFPFFIPSEVIDMRRQAENYVLAQVFKDGYLKVRPLETTHMALRKTFGTAEFLEDLQDLPRKHHYPDFEQLATIKQDKKSYSVHSTKNENSTLIGCVLNYLNETDSNYERAGSWCAFCPDNGICLAAYEEKR</sequence>
<evidence type="ECO:0000313" key="2">
    <source>
        <dbReference type="Proteomes" id="UP000823900"/>
    </source>
</evidence>
<reference evidence="1" key="1">
    <citation type="journal article" date="2021" name="PeerJ">
        <title>Extensive microbial diversity within the chicken gut microbiome revealed by metagenomics and culture.</title>
        <authorList>
            <person name="Gilroy R."/>
            <person name="Ravi A."/>
            <person name="Getino M."/>
            <person name="Pursley I."/>
            <person name="Horton D.L."/>
            <person name="Alikhan N.F."/>
            <person name="Baker D."/>
            <person name="Gharbi K."/>
            <person name="Hall N."/>
            <person name="Watson M."/>
            <person name="Adriaenssens E.M."/>
            <person name="Foster-Nyarko E."/>
            <person name="Jarju S."/>
            <person name="Secka A."/>
            <person name="Antonio M."/>
            <person name="Oren A."/>
            <person name="Chaudhuri R.R."/>
            <person name="La Ragione R."/>
            <person name="Hildebrand F."/>
            <person name="Pallen M.J."/>
        </authorList>
    </citation>
    <scope>NUCLEOTIDE SEQUENCE</scope>
    <source>
        <strain evidence="1">CHK178-16964</strain>
    </source>
</reference>
<proteinExistence type="predicted"/>
<evidence type="ECO:0000313" key="1">
    <source>
        <dbReference type="EMBL" id="HJA72186.1"/>
    </source>
</evidence>
<gene>
    <name evidence="1" type="ORF">IAA07_11535</name>
</gene>
<organism evidence="1 2">
    <name type="scientific">Candidatus Lachnoclostridium stercoravium</name>
    <dbReference type="NCBI Taxonomy" id="2838633"/>
    <lineage>
        <taxon>Bacteria</taxon>
        <taxon>Bacillati</taxon>
        <taxon>Bacillota</taxon>
        <taxon>Clostridia</taxon>
        <taxon>Lachnospirales</taxon>
        <taxon>Lachnospiraceae</taxon>
    </lineage>
</organism>
<dbReference type="Proteomes" id="UP000823900">
    <property type="component" value="Unassembled WGS sequence"/>
</dbReference>
<name>A0A9D2HIU6_9FIRM</name>
<protein>
    <submittedName>
        <fullName evidence="1">Uncharacterized protein</fullName>
    </submittedName>
</protein>
<accession>A0A9D2HIU6</accession>
<dbReference type="AlphaFoldDB" id="A0A9D2HIU6"/>
<reference evidence="1" key="2">
    <citation type="submission" date="2021-04" db="EMBL/GenBank/DDBJ databases">
        <authorList>
            <person name="Gilroy R."/>
        </authorList>
    </citation>
    <scope>NUCLEOTIDE SEQUENCE</scope>
    <source>
        <strain evidence="1">CHK178-16964</strain>
    </source>
</reference>